<dbReference type="OrthoDB" id="3199820at2759"/>
<feature type="region of interest" description="Disordered" evidence="1">
    <location>
        <begin position="266"/>
        <end position="346"/>
    </location>
</feature>
<organism evidence="3 4">
    <name type="scientific">Oidiodendron maius (strain Zn)</name>
    <dbReference type="NCBI Taxonomy" id="913774"/>
    <lineage>
        <taxon>Eukaryota</taxon>
        <taxon>Fungi</taxon>
        <taxon>Dikarya</taxon>
        <taxon>Ascomycota</taxon>
        <taxon>Pezizomycotina</taxon>
        <taxon>Leotiomycetes</taxon>
        <taxon>Leotiomycetes incertae sedis</taxon>
        <taxon>Myxotrichaceae</taxon>
        <taxon>Oidiodendron</taxon>
    </lineage>
</organism>
<feature type="compositionally biased region" description="Basic and acidic residues" evidence="1">
    <location>
        <begin position="1233"/>
        <end position="1246"/>
    </location>
</feature>
<evidence type="ECO:0000313" key="3">
    <source>
        <dbReference type="EMBL" id="KIN04257.1"/>
    </source>
</evidence>
<dbReference type="InterPro" id="IPR013088">
    <property type="entry name" value="Znf_NHR/GATA"/>
</dbReference>
<dbReference type="InterPro" id="IPR042403">
    <property type="entry name" value="Spt21/Ams2"/>
</dbReference>
<feature type="compositionally biased region" description="Basic residues" evidence="1">
    <location>
        <begin position="291"/>
        <end position="301"/>
    </location>
</feature>
<accession>A0A0C3HPN3</accession>
<reference evidence="3 4" key="1">
    <citation type="submission" date="2014-04" db="EMBL/GenBank/DDBJ databases">
        <authorList>
            <consortium name="DOE Joint Genome Institute"/>
            <person name="Kuo A."/>
            <person name="Martino E."/>
            <person name="Perotto S."/>
            <person name="Kohler A."/>
            <person name="Nagy L.G."/>
            <person name="Floudas D."/>
            <person name="Copeland A."/>
            <person name="Barry K.W."/>
            <person name="Cichocki N."/>
            <person name="Veneault-Fourrey C."/>
            <person name="LaButti K."/>
            <person name="Lindquist E.A."/>
            <person name="Lipzen A."/>
            <person name="Lundell T."/>
            <person name="Morin E."/>
            <person name="Murat C."/>
            <person name="Sun H."/>
            <person name="Tunlid A."/>
            <person name="Henrissat B."/>
            <person name="Grigoriev I.V."/>
            <person name="Hibbett D.S."/>
            <person name="Martin F."/>
            <person name="Nordberg H.P."/>
            <person name="Cantor M.N."/>
            <person name="Hua S.X."/>
        </authorList>
    </citation>
    <scope>NUCLEOTIDE SEQUENCE [LARGE SCALE GENOMIC DNA]</scope>
    <source>
        <strain evidence="3 4">Zn</strain>
    </source>
</reference>
<dbReference type="Gene3D" id="3.30.50.10">
    <property type="entry name" value="Erythroid Transcription Factor GATA-1, subunit A"/>
    <property type="match status" value="1"/>
</dbReference>
<dbReference type="AlphaFoldDB" id="A0A0C3HPN3"/>
<feature type="region of interest" description="Disordered" evidence="1">
    <location>
        <begin position="241"/>
        <end position="260"/>
    </location>
</feature>
<feature type="domain" description="Ams2/SPT21 N-terminal" evidence="2">
    <location>
        <begin position="35"/>
        <end position="176"/>
    </location>
</feature>
<feature type="compositionally biased region" description="Basic residues" evidence="1">
    <location>
        <begin position="849"/>
        <end position="858"/>
    </location>
</feature>
<dbReference type="GO" id="GO:0000183">
    <property type="term" value="P:rDNA heterochromatin formation"/>
    <property type="evidence" value="ECO:0007669"/>
    <property type="project" value="TreeGrafter"/>
</dbReference>
<dbReference type="HOGENOM" id="CLU_001743_0_0_1"/>
<evidence type="ECO:0000259" key="2">
    <source>
        <dbReference type="Pfam" id="PF25823"/>
    </source>
</evidence>
<dbReference type="PANTHER" id="PTHR39147:SF1">
    <property type="entry name" value="PROTEIN SPT21"/>
    <property type="match status" value="1"/>
</dbReference>
<feature type="compositionally biased region" description="Basic and acidic residues" evidence="1">
    <location>
        <begin position="535"/>
        <end position="544"/>
    </location>
</feature>
<evidence type="ECO:0000256" key="1">
    <source>
        <dbReference type="SAM" id="MobiDB-lite"/>
    </source>
</evidence>
<gene>
    <name evidence="3" type="ORF">OIDMADRAFT_159603</name>
</gene>
<keyword evidence="4" id="KW-1185">Reference proteome</keyword>
<evidence type="ECO:0000313" key="4">
    <source>
        <dbReference type="Proteomes" id="UP000054321"/>
    </source>
</evidence>
<dbReference type="Proteomes" id="UP000054321">
    <property type="component" value="Unassembled WGS sequence"/>
</dbReference>
<dbReference type="SUPFAM" id="SSF57716">
    <property type="entry name" value="Glucocorticoid receptor-like (DNA-binding domain)"/>
    <property type="match status" value="1"/>
</dbReference>
<dbReference type="Pfam" id="PF25823">
    <property type="entry name" value="Ams2-SPT21_N"/>
    <property type="match status" value="1"/>
</dbReference>
<feature type="region of interest" description="Disordered" evidence="1">
    <location>
        <begin position="388"/>
        <end position="690"/>
    </location>
</feature>
<feature type="compositionally biased region" description="Polar residues" evidence="1">
    <location>
        <begin position="662"/>
        <end position="672"/>
    </location>
</feature>
<feature type="compositionally biased region" description="Polar residues" evidence="1">
    <location>
        <begin position="278"/>
        <end position="290"/>
    </location>
</feature>
<feature type="compositionally biased region" description="Basic and acidic residues" evidence="1">
    <location>
        <begin position="825"/>
        <end position="848"/>
    </location>
</feature>
<dbReference type="GO" id="GO:0008270">
    <property type="term" value="F:zinc ion binding"/>
    <property type="evidence" value="ECO:0007669"/>
    <property type="project" value="InterPro"/>
</dbReference>
<reference evidence="4" key="2">
    <citation type="submission" date="2015-01" db="EMBL/GenBank/DDBJ databases">
        <title>Evolutionary Origins and Diversification of the Mycorrhizal Mutualists.</title>
        <authorList>
            <consortium name="DOE Joint Genome Institute"/>
            <consortium name="Mycorrhizal Genomics Consortium"/>
            <person name="Kohler A."/>
            <person name="Kuo A."/>
            <person name="Nagy L.G."/>
            <person name="Floudas D."/>
            <person name="Copeland A."/>
            <person name="Barry K.W."/>
            <person name="Cichocki N."/>
            <person name="Veneault-Fourrey C."/>
            <person name="LaButti K."/>
            <person name="Lindquist E.A."/>
            <person name="Lipzen A."/>
            <person name="Lundell T."/>
            <person name="Morin E."/>
            <person name="Murat C."/>
            <person name="Riley R."/>
            <person name="Ohm R."/>
            <person name="Sun H."/>
            <person name="Tunlid A."/>
            <person name="Henrissat B."/>
            <person name="Grigoriev I.V."/>
            <person name="Hibbett D.S."/>
            <person name="Martin F."/>
        </authorList>
    </citation>
    <scope>NUCLEOTIDE SEQUENCE [LARGE SCALE GENOMIC DNA]</scope>
    <source>
        <strain evidence="4">Zn</strain>
    </source>
</reference>
<dbReference type="PANTHER" id="PTHR39147">
    <property type="entry name" value="PROTEIN SPT21"/>
    <property type="match status" value="1"/>
</dbReference>
<dbReference type="GO" id="GO:0006357">
    <property type="term" value="P:regulation of transcription by RNA polymerase II"/>
    <property type="evidence" value="ECO:0007669"/>
    <property type="project" value="TreeGrafter"/>
</dbReference>
<feature type="compositionally biased region" description="Polar residues" evidence="1">
    <location>
        <begin position="1107"/>
        <end position="1120"/>
    </location>
</feature>
<feature type="compositionally biased region" description="Polar residues" evidence="1">
    <location>
        <begin position="1258"/>
        <end position="1269"/>
    </location>
</feature>
<proteinExistence type="predicted"/>
<feature type="compositionally biased region" description="Polar residues" evidence="1">
    <location>
        <begin position="1011"/>
        <end position="1031"/>
    </location>
</feature>
<feature type="compositionally biased region" description="Acidic residues" evidence="1">
    <location>
        <begin position="507"/>
        <end position="524"/>
    </location>
</feature>
<dbReference type="InterPro" id="IPR057725">
    <property type="entry name" value="Ams2-SPT21_N"/>
</dbReference>
<feature type="compositionally biased region" description="Polar residues" evidence="1">
    <location>
        <begin position="335"/>
        <end position="344"/>
    </location>
</feature>
<name>A0A0C3HPN3_OIDMZ</name>
<feature type="region of interest" description="Disordered" evidence="1">
    <location>
        <begin position="825"/>
        <end position="876"/>
    </location>
</feature>
<dbReference type="GO" id="GO:0030466">
    <property type="term" value="P:silent mating-type cassette heterochromatin formation"/>
    <property type="evidence" value="ECO:0007669"/>
    <property type="project" value="TreeGrafter"/>
</dbReference>
<feature type="region of interest" description="Disordered" evidence="1">
    <location>
        <begin position="1"/>
        <end position="34"/>
    </location>
</feature>
<protein>
    <recommendedName>
        <fullName evidence="2">Ams2/SPT21 N-terminal domain-containing protein</fullName>
    </recommendedName>
</protein>
<feature type="region of interest" description="Disordered" evidence="1">
    <location>
        <begin position="1225"/>
        <end position="1269"/>
    </location>
</feature>
<feature type="region of interest" description="Disordered" evidence="1">
    <location>
        <begin position="938"/>
        <end position="1132"/>
    </location>
</feature>
<dbReference type="EMBL" id="KN832873">
    <property type="protein sequence ID" value="KIN04257.1"/>
    <property type="molecule type" value="Genomic_DNA"/>
</dbReference>
<sequence>MSSPAGMAHDFNHFPNTTSQGPPPNPKGDVNEDGISVRPMRLKVLYTFDDQNKTNCLARGPDVLQIKTVSLDETTSIGIIELRTCIEAVIQCSPEIVARLGEADYTVYAYDYSEYDNPLVGQGMLSRALAASSPTPDTPAQPSQKLITGRVCKNILGLFNNGIKETLEVKLRLVPVPIVMQGDYFSAMERYKGLNKSPPAEFDSGEWAALMASKAAWPSQNASGKRGSVNMEVVNQLLSPSLQPQPQPQQQPTPVDQFNDISNAVNSENESREISENTGKANTSRPSSRASVKRPRGRGRSAKPAITGGNTSGYEDGTDGDDGPVSKKRAKITKTDWNSKSSFGPATDSLRVAASTAGSLRVFRPIAMNPAASVGGNHLQEIPRAPTPVPILPKQQMGRGRAPSQSTLRRESFLYQNEAPRQHISPYPPLQPSAPLEDQVRLSVESAGPSPERNISPVETPPGIGSSPPVMRTCSPMRSSPPCPSSPILPQMPRTDSGFMSGSMDELFGEDDEVTRPVEDEDIDNAAKYKKGRKPREDIHHGFVIEEETPGPMELLPTRMPTFKQKSAPKPPKSRAGSVLSEDGQQSLPPKYGNQPSLPEPDQETQPQPIAPQPPVQPTSATAPAPVQPPSRPGSRMMVRTASMGSLTLPTVPASDPVLPPSSLQRSQTWSEAQHPVTEAPMPTQTENPEQASIPMQLPSETSGVPYSRTLNAKKAAIKQKLEQAIANGEMPPFCSNCGAIETPTWRKAWSQDHRGAPGYYEYSDEPGRVTAIVILGRNNEGQPNSYQLVKKFLGPSDSQADWNEFLLCNPCGIWLSKYKSQRPEEKWESNRYRPDKNVPDRKPNERKRSQRPSKSKKANGNAAPTSEANCPPSEVFPQLDNFLPPNIYTHTDAFFPQSEAYHPLSEMPGQCVSPLEPLNPTQQQLDFQVHRVELHIDQERSNSSHSRKQSNDMTTDAASATLKRAIQSSPGRWVGTQHSPIDVDDGLGSTRRLLFPSPRKDGSPKVLGELTTNIVNISGDATSPKEQTAGGSDKENSPPGFDGGDTDADLIKLFEAEMSRPRTPVQKSPAPNPFKTPTRPTPNHRPITRSVSKSLRSGKSPRQLFPFSQKTPSRTPGSTNRRRSPRNHQSIFESPFTATLNQLMSETDQHKSTPQRCNFDLDFNQLSDLPIMDNPGHHEGMNFSLEDFFSTDVPMPSSPPKTFHLYEDPMTMTDVDWNEFDEFQASPMRKGSGLDRSAKAVRVKEEPDDVEEHGKLTQHSQPSEEQIP</sequence>
<dbReference type="InParanoid" id="A0A0C3HPN3"/>
<feature type="compositionally biased region" description="Basic and acidic residues" evidence="1">
    <location>
        <begin position="1050"/>
        <end position="1061"/>
    </location>
</feature>